<reference evidence="1 2" key="1">
    <citation type="submission" date="2022-10" db="EMBL/GenBank/DDBJ databases">
        <title>The complete genomes of actinobacterial strains from the NBC collection.</title>
        <authorList>
            <person name="Joergensen T.S."/>
            <person name="Alvarez Arevalo M."/>
            <person name="Sterndorff E.B."/>
            <person name="Faurdal D."/>
            <person name="Vuksanovic O."/>
            <person name="Mourched A.-S."/>
            <person name="Charusanti P."/>
            <person name="Shaw S."/>
            <person name="Blin K."/>
            <person name="Weber T."/>
        </authorList>
    </citation>
    <scope>NUCLEOTIDE SEQUENCE [LARGE SCALE GENOMIC DNA]</scope>
    <source>
        <strain evidence="1 2">NBC_01247</strain>
    </source>
</reference>
<gene>
    <name evidence="1" type="ORF">OG469_01065</name>
</gene>
<protein>
    <submittedName>
        <fullName evidence="1">Polyketide cyclase</fullName>
    </submittedName>
</protein>
<dbReference type="Proteomes" id="UP001432014">
    <property type="component" value="Chromosome"/>
</dbReference>
<dbReference type="InterPro" id="IPR023393">
    <property type="entry name" value="START-like_dom_sf"/>
</dbReference>
<name>A0ABZ1W069_9ACTN</name>
<proteinExistence type="predicted"/>
<dbReference type="EMBL" id="CP108482">
    <property type="protein sequence ID" value="WUS54212.1"/>
    <property type="molecule type" value="Genomic_DNA"/>
</dbReference>
<evidence type="ECO:0000313" key="2">
    <source>
        <dbReference type="Proteomes" id="UP001432014"/>
    </source>
</evidence>
<dbReference type="RefSeq" id="WP_329492828.1">
    <property type="nucleotide sequence ID" value="NZ_CP108460.1"/>
</dbReference>
<organism evidence="1 2">
    <name type="scientific">Kitasatospora herbaricolor</name>
    <dbReference type="NCBI Taxonomy" id="68217"/>
    <lineage>
        <taxon>Bacteria</taxon>
        <taxon>Bacillati</taxon>
        <taxon>Actinomycetota</taxon>
        <taxon>Actinomycetes</taxon>
        <taxon>Kitasatosporales</taxon>
        <taxon>Streptomycetaceae</taxon>
        <taxon>Kitasatospora</taxon>
    </lineage>
</organism>
<keyword evidence="2" id="KW-1185">Reference proteome</keyword>
<evidence type="ECO:0000313" key="1">
    <source>
        <dbReference type="EMBL" id="WUS54212.1"/>
    </source>
</evidence>
<accession>A0ABZ1W069</accession>
<dbReference type="SUPFAM" id="SSF55961">
    <property type="entry name" value="Bet v1-like"/>
    <property type="match status" value="1"/>
</dbReference>
<dbReference type="Gene3D" id="3.30.530.20">
    <property type="match status" value="1"/>
</dbReference>
<sequence>MWVYEHSIETDAAREAIWRLWADVDNWGAWNAEIEKIEFRGPFADGAEILMTPPGEEPVALRVTEATEGETFTDEARFDGLVLRTVHRLVPLDRGRTRVLYRMEITGEGADQAGPQIGPGITADWPETMAALVTLAARS</sequence>